<dbReference type="EMBL" id="LVVL01000001">
    <property type="protein sequence ID" value="OAN15704.1"/>
    <property type="molecule type" value="Genomic_DNA"/>
</dbReference>
<evidence type="ECO:0000313" key="2">
    <source>
        <dbReference type="EMBL" id="OAN15704.1"/>
    </source>
</evidence>
<keyword evidence="1" id="KW-1133">Transmembrane helix</keyword>
<gene>
    <name evidence="2" type="ORF">A3783_07155</name>
</gene>
<feature type="transmembrane region" description="Helical" evidence="1">
    <location>
        <begin position="28"/>
        <end position="48"/>
    </location>
</feature>
<proteinExistence type="predicted"/>
<dbReference type="RefSeq" id="WP_028106512.1">
    <property type="nucleotide sequence ID" value="NZ_LVVL01000001.1"/>
</dbReference>
<keyword evidence="3" id="KW-1185">Reference proteome</keyword>
<keyword evidence="1" id="KW-0472">Membrane</keyword>
<protein>
    <submittedName>
        <fullName evidence="2">Uncharacterized protein</fullName>
    </submittedName>
</protein>
<evidence type="ECO:0000256" key="1">
    <source>
        <dbReference type="SAM" id="Phobius"/>
    </source>
</evidence>
<feature type="transmembrane region" description="Helical" evidence="1">
    <location>
        <begin position="55"/>
        <end position="76"/>
    </location>
</feature>
<evidence type="ECO:0000313" key="3">
    <source>
        <dbReference type="Proteomes" id="UP000078447"/>
    </source>
</evidence>
<keyword evidence="1" id="KW-0812">Transmembrane</keyword>
<name>A0ABX2VD58_9BACL</name>
<comment type="caution">
    <text evidence="2">The sequence shown here is derived from an EMBL/GenBank/DDBJ whole genome shotgun (WGS) entry which is preliminary data.</text>
</comment>
<dbReference type="Proteomes" id="UP000078447">
    <property type="component" value="Unassembled WGS sequence"/>
</dbReference>
<reference evidence="2 3" key="1">
    <citation type="submission" date="2016-03" db="EMBL/GenBank/DDBJ databases">
        <authorList>
            <person name="Cho S.-Y."/>
            <person name="Lim S."/>
            <person name="Kim H."/>
            <person name="Soh E.H."/>
            <person name="Moon J.S."/>
        </authorList>
    </citation>
    <scope>NUCLEOTIDE SEQUENCE [LARGE SCALE GENOMIC DNA]</scope>
    <source>
        <strain evidence="2 3">KCTC 3810</strain>
    </source>
</reference>
<organism evidence="2 3">
    <name type="scientific">Exiguobacterium undae</name>
    <dbReference type="NCBI Taxonomy" id="169177"/>
    <lineage>
        <taxon>Bacteria</taxon>
        <taxon>Bacillati</taxon>
        <taxon>Bacillota</taxon>
        <taxon>Bacilli</taxon>
        <taxon>Bacillales</taxon>
        <taxon>Bacillales Family XII. Incertae Sedis</taxon>
        <taxon>Exiguobacterium</taxon>
    </lineage>
</organism>
<accession>A0ABX2VD58</accession>
<sequence length="78" mass="8682">MRKKLGWISVALFIFTFAQIYLLPVNGFWGRIIFWGGLAAALVTALFSIRGAGKVIALILLSGFLIYFVYGVYVMIGF</sequence>